<dbReference type="Proteomes" id="UP000593571">
    <property type="component" value="Unassembled WGS sequence"/>
</dbReference>
<feature type="transmembrane region" description="Helical" evidence="5">
    <location>
        <begin position="26"/>
        <end position="44"/>
    </location>
</feature>
<dbReference type="PANTHER" id="PTHR12892">
    <property type="entry name" value="FGF RECEPTOR ACTIVATING PROTEIN 1"/>
    <property type="match status" value="1"/>
</dbReference>
<keyword evidence="3 5" id="KW-1133">Transmembrane helix</keyword>
<protein>
    <submittedName>
        <fullName evidence="6">Post-GPI attachment to proteins 2</fullName>
    </submittedName>
</protein>
<evidence type="ECO:0000313" key="6">
    <source>
        <dbReference type="EMBL" id="KAF6467005.1"/>
    </source>
</evidence>
<evidence type="ECO:0000256" key="4">
    <source>
        <dbReference type="ARBA" id="ARBA00023136"/>
    </source>
</evidence>
<keyword evidence="4 5" id="KW-0472">Membrane</keyword>
<keyword evidence="7" id="KW-1185">Reference proteome</keyword>
<dbReference type="EMBL" id="JACASE010000005">
    <property type="protein sequence ID" value="KAF6467005.1"/>
    <property type="molecule type" value="Genomic_DNA"/>
</dbReference>
<sequence length="93" mass="10522">MLLTCIIWRLNKKHTDHKSYNWKQRLFIINFISFFTALAVYFRHNMYCEAGGEARLGSIGGHSNYGTVVFSIMCNMVVVLGAGCHCVPCSVVM</sequence>
<comment type="subcellular location">
    <subcellularLocation>
        <location evidence="1">Endomembrane system</location>
        <topology evidence="1">Multi-pass membrane protein</topology>
    </subcellularLocation>
</comment>
<evidence type="ECO:0000256" key="1">
    <source>
        <dbReference type="ARBA" id="ARBA00004127"/>
    </source>
</evidence>
<organism evidence="6 7">
    <name type="scientific">Rousettus aegyptiacus</name>
    <name type="common">Egyptian fruit bat</name>
    <name type="synonym">Pteropus aegyptiacus</name>
    <dbReference type="NCBI Taxonomy" id="9407"/>
    <lineage>
        <taxon>Eukaryota</taxon>
        <taxon>Metazoa</taxon>
        <taxon>Chordata</taxon>
        <taxon>Craniata</taxon>
        <taxon>Vertebrata</taxon>
        <taxon>Euteleostomi</taxon>
        <taxon>Mammalia</taxon>
        <taxon>Eutheria</taxon>
        <taxon>Laurasiatheria</taxon>
        <taxon>Chiroptera</taxon>
        <taxon>Yinpterochiroptera</taxon>
        <taxon>Pteropodoidea</taxon>
        <taxon>Pteropodidae</taxon>
        <taxon>Rousettinae</taxon>
        <taxon>Rousettus</taxon>
    </lineage>
</organism>
<reference evidence="6 7" key="1">
    <citation type="journal article" date="2020" name="Nature">
        <title>Six reference-quality genomes reveal evolution of bat adaptations.</title>
        <authorList>
            <person name="Jebb D."/>
            <person name="Huang Z."/>
            <person name="Pippel M."/>
            <person name="Hughes G.M."/>
            <person name="Lavrichenko K."/>
            <person name="Devanna P."/>
            <person name="Winkler S."/>
            <person name="Jermiin L.S."/>
            <person name="Skirmuntt E.C."/>
            <person name="Katzourakis A."/>
            <person name="Burkitt-Gray L."/>
            <person name="Ray D.A."/>
            <person name="Sullivan K.A.M."/>
            <person name="Roscito J.G."/>
            <person name="Kirilenko B.M."/>
            <person name="Davalos L.M."/>
            <person name="Corthals A.P."/>
            <person name="Power M.L."/>
            <person name="Jones G."/>
            <person name="Ransome R.D."/>
            <person name="Dechmann D.K.N."/>
            <person name="Locatelli A.G."/>
            <person name="Puechmaille S.J."/>
            <person name="Fedrigo O."/>
            <person name="Jarvis E.D."/>
            <person name="Hiller M."/>
            <person name="Vernes S.C."/>
            <person name="Myers E.W."/>
            <person name="Teeling E.C."/>
        </authorList>
    </citation>
    <scope>NUCLEOTIDE SEQUENCE [LARGE SCALE GENOMIC DNA]</scope>
    <source>
        <strain evidence="6">MRouAeg1</strain>
        <tissue evidence="6">Muscle</tissue>
    </source>
</reference>
<evidence type="ECO:0000256" key="2">
    <source>
        <dbReference type="ARBA" id="ARBA00022692"/>
    </source>
</evidence>
<comment type="caution">
    <text evidence="6">The sequence shown here is derived from an EMBL/GenBank/DDBJ whole genome shotgun (WGS) entry which is preliminary data.</text>
</comment>
<dbReference type="AlphaFoldDB" id="A0A7J8H510"/>
<dbReference type="GO" id="GO:0006506">
    <property type="term" value="P:GPI anchor biosynthetic process"/>
    <property type="evidence" value="ECO:0007669"/>
    <property type="project" value="TreeGrafter"/>
</dbReference>
<name>A0A7J8H510_ROUAE</name>
<keyword evidence="2 5" id="KW-0812">Transmembrane</keyword>
<gene>
    <name evidence="6" type="ORF">HJG63_015184</name>
</gene>
<evidence type="ECO:0000313" key="7">
    <source>
        <dbReference type="Proteomes" id="UP000593571"/>
    </source>
</evidence>
<dbReference type="PANTHER" id="PTHR12892:SF11">
    <property type="entry name" value="POST-GPI ATTACHMENT TO PROTEINS FACTOR 2"/>
    <property type="match status" value="1"/>
</dbReference>
<evidence type="ECO:0000256" key="5">
    <source>
        <dbReference type="SAM" id="Phobius"/>
    </source>
</evidence>
<dbReference type="GO" id="GO:0000139">
    <property type="term" value="C:Golgi membrane"/>
    <property type="evidence" value="ECO:0007669"/>
    <property type="project" value="InterPro"/>
</dbReference>
<feature type="transmembrane region" description="Helical" evidence="5">
    <location>
        <begin position="64"/>
        <end position="87"/>
    </location>
</feature>
<dbReference type="GO" id="GO:0005789">
    <property type="term" value="C:endoplasmic reticulum membrane"/>
    <property type="evidence" value="ECO:0007669"/>
    <property type="project" value="TreeGrafter"/>
</dbReference>
<dbReference type="InterPro" id="IPR039545">
    <property type="entry name" value="PGAP2"/>
</dbReference>
<accession>A0A7J8H510</accession>
<evidence type="ECO:0000256" key="3">
    <source>
        <dbReference type="ARBA" id="ARBA00022989"/>
    </source>
</evidence>
<proteinExistence type="predicted"/>